<sequence>MENLEDCEFIDDESNNEDDNEVEYSNDEYWTQVWGGGNNNCRLFTLAKDRHIPNKGWRHKMRKPIFLRRQDRLRVTMRQSPQKSSKSSKLSKQAQKPKVGGMAGEFTKSKLESLQRGLHLWISQNDYQQTPAAENRPKRRGPTKLANTWALNGEYKITLPLTDQGQPIGVDSGTFVRWLGSFCKNGLLCSLMPAGWPSVLEHFKQDCWIEIEIGPCLCFANSTFTFQKRYLIDPAFVAPPDQKEWAMHQLEVLRRNRRTKLKKDHYKRGMEKEQVLANKLSMVDKVQWTEMVNYWFLDKTQAKAQGAPVERADVYRKVYSRKDGATITPHAQENMESTI</sequence>
<accession>A0AAW2BTL3</accession>
<protein>
    <submittedName>
        <fullName evidence="2">Uncharacterized protein</fullName>
    </submittedName>
</protein>
<organism evidence="2 3">
    <name type="scientific">Lithocarpus litseifolius</name>
    <dbReference type="NCBI Taxonomy" id="425828"/>
    <lineage>
        <taxon>Eukaryota</taxon>
        <taxon>Viridiplantae</taxon>
        <taxon>Streptophyta</taxon>
        <taxon>Embryophyta</taxon>
        <taxon>Tracheophyta</taxon>
        <taxon>Spermatophyta</taxon>
        <taxon>Magnoliopsida</taxon>
        <taxon>eudicotyledons</taxon>
        <taxon>Gunneridae</taxon>
        <taxon>Pentapetalae</taxon>
        <taxon>rosids</taxon>
        <taxon>fabids</taxon>
        <taxon>Fagales</taxon>
        <taxon>Fagaceae</taxon>
        <taxon>Lithocarpus</taxon>
    </lineage>
</organism>
<keyword evidence="3" id="KW-1185">Reference proteome</keyword>
<gene>
    <name evidence="2" type="ORF">SO802_028498</name>
</gene>
<feature type="compositionally biased region" description="Low complexity" evidence="1">
    <location>
        <begin position="79"/>
        <end position="98"/>
    </location>
</feature>
<feature type="region of interest" description="Disordered" evidence="1">
    <location>
        <begin position="68"/>
        <end position="104"/>
    </location>
</feature>
<name>A0AAW2BTL3_9ROSI</name>
<comment type="caution">
    <text evidence="2">The sequence shown here is derived from an EMBL/GenBank/DDBJ whole genome shotgun (WGS) entry which is preliminary data.</text>
</comment>
<dbReference type="PANTHER" id="PTHR33144:SF25">
    <property type="entry name" value="DUF4216 DOMAIN-CONTAINING PROTEIN"/>
    <property type="match status" value="1"/>
</dbReference>
<dbReference type="AlphaFoldDB" id="A0AAW2BTL3"/>
<dbReference type="PANTHER" id="PTHR33144">
    <property type="entry name" value="OS10G0409366 PROTEIN-RELATED"/>
    <property type="match status" value="1"/>
</dbReference>
<dbReference type="EMBL" id="JAZDWU010000010">
    <property type="protein sequence ID" value="KAK9988259.1"/>
    <property type="molecule type" value="Genomic_DNA"/>
</dbReference>
<proteinExistence type="predicted"/>
<evidence type="ECO:0000313" key="3">
    <source>
        <dbReference type="Proteomes" id="UP001459277"/>
    </source>
</evidence>
<reference evidence="2 3" key="1">
    <citation type="submission" date="2024-01" db="EMBL/GenBank/DDBJ databases">
        <title>A telomere-to-telomere, gap-free genome of sweet tea (Lithocarpus litseifolius).</title>
        <authorList>
            <person name="Zhou J."/>
        </authorList>
    </citation>
    <scope>NUCLEOTIDE SEQUENCE [LARGE SCALE GENOMIC DNA]</scope>
    <source>
        <strain evidence="2">Zhou-2022a</strain>
        <tissue evidence="2">Leaf</tissue>
    </source>
</reference>
<evidence type="ECO:0000256" key="1">
    <source>
        <dbReference type="SAM" id="MobiDB-lite"/>
    </source>
</evidence>
<dbReference type="Proteomes" id="UP001459277">
    <property type="component" value="Unassembled WGS sequence"/>
</dbReference>
<evidence type="ECO:0000313" key="2">
    <source>
        <dbReference type="EMBL" id="KAK9988259.1"/>
    </source>
</evidence>
<feature type="region of interest" description="Disordered" evidence="1">
    <location>
        <begin position="1"/>
        <end position="22"/>
    </location>
</feature>